<dbReference type="InterPro" id="IPR009014">
    <property type="entry name" value="Transketo_C/PFOR_II"/>
</dbReference>
<comment type="subunit">
    <text evidence="3">Heterodimer composed of an alpha and a beta subunit.</text>
</comment>
<evidence type="ECO:0000313" key="10">
    <source>
        <dbReference type="EMBL" id="QGR17241.1"/>
    </source>
</evidence>
<comment type="function">
    <text evidence="1">Catalyzes the coenzyme A-dependent oxidative decarboxylation of different 2-oxoacids such as 2-oxoglutarate, pyruvate and 2-oxobutyrate to form their CoA derivatives.</text>
</comment>
<evidence type="ECO:0000259" key="8">
    <source>
        <dbReference type="Pfam" id="PF17147"/>
    </source>
</evidence>
<protein>
    <recommendedName>
        <fullName evidence="4">2-oxoacid oxidoreductase (ferredoxin)</fullName>
        <ecNumber evidence="4">1.2.7.11</ecNumber>
    </recommendedName>
</protein>
<dbReference type="PANTHER" id="PTHR32154">
    <property type="entry name" value="PYRUVATE-FLAVODOXIN OXIDOREDUCTASE-RELATED"/>
    <property type="match status" value="1"/>
</dbReference>
<dbReference type="CDD" id="cd07034">
    <property type="entry name" value="TPP_PYR_PFOR_IOR-alpha_like"/>
    <property type="match status" value="1"/>
</dbReference>
<dbReference type="Gene3D" id="3.40.50.920">
    <property type="match status" value="1"/>
</dbReference>
<dbReference type="InterPro" id="IPR033412">
    <property type="entry name" value="PFOR_II"/>
</dbReference>
<evidence type="ECO:0000313" key="11">
    <source>
        <dbReference type="Proteomes" id="UP000427373"/>
    </source>
</evidence>
<dbReference type="SUPFAM" id="SSF52518">
    <property type="entry name" value="Thiamin diphosphate-binding fold (THDP-binding)"/>
    <property type="match status" value="1"/>
</dbReference>
<dbReference type="Pfam" id="PF01855">
    <property type="entry name" value="POR_N"/>
    <property type="match status" value="1"/>
</dbReference>
<dbReference type="Proteomes" id="UP000427373">
    <property type="component" value="Chromosome"/>
</dbReference>
<evidence type="ECO:0000256" key="4">
    <source>
        <dbReference type="ARBA" id="ARBA00012691"/>
    </source>
</evidence>
<feature type="domain" description="Pyruvate:ferredoxin oxidoreductase core" evidence="8">
    <location>
        <begin position="266"/>
        <end position="366"/>
    </location>
</feature>
<dbReference type="GO" id="GO:0006979">
    <property type="term" value="P:response to oxidative stress"/>
    <property type="evidence" value="ECO:0007669"/>
    <property type="project" value="TreeGrafter"/>
</dbReference>
<dbReference type="KEGG" id="soh:D1869_08595"/>
<accession>A0A650CH76</accession>
<dbReference type="GO" id="GO:0047553">
    <property type="term" value="F:2-oxoglutarate synthase activity"/>
    <property type="evidence" value="ECO:0007669"/>
    <property type="project" value="UniProtKB-ARBA"/>
</dbReference>
<evidence type="ECO:0000256" key="5">
    <source>
        <dbReference type="ARBA" id="ARBA00023002"/>
    </source>
</evidence>
<dbReference type="InterPro" id="IPR050722">
    <property type="entry name" value="Pyruvate:ferred/Flavod_OxRd"/>
</dbReference>
<evidence type="ECO:0000256" key="6">
    <source>
        <dbReference type="ARBA" id="ARBA00048893"/>
    </source>
</evidence>
<dbReference type="InterPro" id="IPR002880">
    <property type="entry name" value="Pyrv_Fd/Flavodoxin_OxRdtase_N"/>
</dbReference>
<proteinExistence type="predicted"/>
<dbReference type="EMBL" id="CP045484">
    <property type="protein sequence ID" value="QGR17241.1"/>
    <property type="molecule type" value="Genomic_DNA"/>
</dbReference>
<evidence type="ECO:0000256" key="3">
    <source>
        <dbReference type="ARBA" id="ARBA00011631"/>
    </source>
</evidence>
<dbReference type="OrthoDB" id="372068at2157"/>
<organism evidence="10 11">
    <name type="scientific">Sulfurisphaera ohwakuensis</name>
    <dbReference type="NCBI Taxonomy" id="69656"/>
    <lineage>
        <taxon>Archaea</taxon>
        <taxon>Thermoproteota</taxon>
        <taxon>Thermoprotei</taxon>
        <taxon>Sulfolobales</taxon>
        <taxon>Sulfolobaceae</taxon>
        <taxon>Sulfurisphaera</taxon>
    </lineage>
</organism>
<dbReference type="FunFam" id="3.40.50.920:FF:000010">
    <property type="entry name" value="Pyruvate ferredoxin oxidoreductase, alpha subunit"/>
    <property type="match status" value="1"/>
</dbReference>
<keyword evidence="10" id="KW-0670">Pyruvate</keyword>
<dbReference type="InterPro" id="IPR029061">
    <property type="entry name" value="THDP-binding"/>
</dbReference>
<dbReference type="Proteomes" id="UP000582213">
    <property type="component" value="Unassembled WGS sequence"/>
</dbReference>
<dbReference type="Gene3D" id="3.40.50.970">
    <property type="match status" value="1"/>
</dbReference>
<dbReference type="GeneID" id="42801299"/>
<dbReference type="FunFam" id="3.40.50.970:FF:000012">
    <property type="entry name" value="Pyruvate:ferredoxin (Flavodoxin) oxidoreductase"/>
    <property type="match status" value="1"/>
</dbReference>
<dbReference type="EMBL" id="JACHFY010000001">
    <property type="protein sequence ID" value="MBB5252293.1"/>
    <property type="molecule type" value="Genomic_DNA"/>
</dbReference>
<dbReference type="PANTHER" id="PTHR32154:SF0">
    <property type="entry name" value="PYRUVATE-FLAVODOXIN OXIDOREDUCTASE-RELATED"/>
    <property type="match status" value="1"/>
</dbReference>
<reference evidence="9 12" key="2">
    <citation type="submission" date="2020-08" db="EMBL/GenBank/DDBJ databases">
        <title>Genomic Encyclopedia of Type Strains, Phase IV (KMG-IV): sequencing the most valuable type-strain genomes for metagenomic binning, comparative biology and taxonomic classification.</title>
        <authorList>
            <person name="Goeker M."/>
        </authorList>
    </citation>
    <scope>NUCLEOTIDE SEQUENCE [LARGE SCALE GENOMIC DNA]</scope>
    <source>
        <strain evidence="9 12">DSM 12421</strain>
    </source>
</reference>
<evidence type="ECO:0000313" key="9">
    <source>
        <dbReference type="EMBL" id="MBB5252293.1"/>
    </source>
</evidence>
<reference evidence="10 11" key="1">
    <citation type="submission" date="2019-10" db="EMBL/GenBank/DDBJ databases">
        <title>Genome Sequences from Six Type Strain Members of the Archaeal Family Sulfolobaceae: Acidianus ambivalens, Acidianus infernus, Metallosphaera prunae, Stygiolobus azoricus, Sulfolobus metallicus, and Sulfurisphaera ohwakuensis.</title>
        <authorList>
            <person name="Counts J.A."/>
            <person name="Kelly R.M."/>
        </authorList>
    </citation>
    <scope>NUCLEOTIDE SEQUENCE [LARGE SCALE GENOMIC DNA]</scope>
    <source>
        <strain evidence="10 11">TA-1</strain>
    </source>
</reference>
<dbReference type="Pfam" id="PF17147">
    <property type="entry name" value="PFOR_II"/>
    <property type="match status" value="1"/>
</dbReference>
<keyword evidence="11" id="KW-1185">Reference proteome</keyword>
<sequence length="386" mass="43529">MTQILKRKALALVGNHAVAYAVKQAKPQVLAVFPITPQTTMLEKLAEYISSGELKAELVRIESEHSALATIYGAAVAGARVFTATASQGLLYMGEMIYWAGGQRVPMVAAVATRAIAEPWSIWDDHQDFMSKRDAIWIQIMAENVQEAYDLTLQAFRISEDERVIMPVMMGFDGFILTHTMERVEVLEDYEVDSFLPPRQFNLIDFSDPIGVGPIAQPDEYMRIRYEAMKAMERAKSVIEEIMREYEKISGRKQYGLVECYKCEDAKYAFVTMGAWSGDAKVAVDRLRDQGIEAGLLKIRVFRPFPREKIKEYLRSMKGVIVFDRAVSFGSGGILANEVKSSLYGLEVPVYSVVAGLGGKDVRPLHFQKVMEDLIEGRLEEERWLL</sequence>
<dbReference type="SUPFAM" id="SSF52922">
    <property type="entry name" value="TK C-terminal domain-like"/>
    <property type="match status" value="1"/>
</dbReference>
<dbReference type="EC" id="1.2.7.11" evidence="4"/>
<evidence type="ECO:0000256" key="1">
    <source>
        <dbReference type="ARBA" id="ARBA00003908"/>
    </source>
</evidence>
<dbReference type="GO" id="GO:0018491">
    <property type="term" value="F:2-oxobutyrate synthase activity"/>
    <property type="evidence" value="ECO:0007669"/>
    <property type="project" value="UniProtKB-ARBA"/>
</dbReference>
<feature type="domain" description="Pyruvate flavodoxin/ferredoxin oxidoreductase pyrimidine binding" evidence="7">
    <location>
        <begin position="21"/>
        <end position="243"/>
    </location>
</feature>
<gene>
    <name evidence="10" type="ORF">D1869_08595</name>
    <name evidence="9" type="ORF">HNQ62_000011</name>
</gene>
<dbReference type="AlphaFoldDB" id="A0A650CH76"/>
<dbReference type="RefSeq" id="WP_156014730.1">
    <property type="nucleotide sequence ID" value="NZ_CP045484.1"/>
</dbReference>
<comment type="catalytic activity">
    <reaction evidence="6">
        <text>a 2-oxocarboxylate + 2 oxidized [2Fe-2S]-[ferredoxin] + CoA = an acyl-CoA + 2 reduced [2Fe-2S]-[ferredoxin] + CO2 + H(+)</text>
        <dbReference type="Rhea" id="RHEA:42316"/>
        <dbReference type="Rhea" id="RHEA-COMP:10000"/>
        <dbReference type="Rhea" id="RHEA-COMP:10001"/>
        <dbReference type="ChEBI" id="CHEBI:15378"/>
        <dbReference type="ChEBI" id="CHEBI:16526"/>
        <dbReference type="ChEBI" id="CHEBI:33737"/>
        <dbReference type="ChEBI" id="CHEBI:33738"/>
        <dbReference type="ChEBI" id="CHEBI:35179"/>
        <dbReference type="ChEBI" id="CHEBI:57287"/>
        <dbReference type="ChEBI" id="CHEBI:58342"/>
        <dbReference type="EC" id="1.2.7.11"/>
    </reaction>
</comment>
<evidence type="ECO:0000259" key="7">
    <source>
        <dbReference type="Pfam" id="PF01855"/>
    </source>
</evidence>
<comment type="subunit">
    <text evidence="2">Heterotetramer of one alpha, one beta, one delta and one gamma chain.</text>
</comment>
<evidence type="ECO:0000313" key="12">
    <source>
        <dbReference type="Proteomes" id="UP000582213"/>
    </source>
</evidence>
<name>A0A650CH76_SULOH</name>
<keyword evidence="5 9" id="KW-0560">Oxidoreductase</keyword>
<evidence type="ECO:0000256" key="2">
    <source>
        <dbReference type="ARBA" id="ARBA00011595"/>
    </source>
</evidence>
<dbReference type="GO" id="GO:0019164">
    <property type="term" value="F:pyruvate synthase activity"/>
    <property type="evidence" value="ECO:0007669"/>
    <property type="project" value="UniProtKB-ARBA"/>
</dbReference>